<dbReference type="SMART" id="SM00345">
    <property type="entry name" value="HTH_GNTR"/>
    <property type="match status" value="1"/>
</dbReference>
<sequence length="504" mass="57114">MRSGIVINIHFIYKQPVQIMSAIASLTLSVSHNTTPYYQQLREQILTAIREKRVKSEERLPSTRNLAKTLGISRSVVTHTYDQLIAEGVLVSMPKRGIFIANVSHITLPSARLNSVAVTDIEKNEGSKGDATPARYFDSSADHSVFPYREWAASVRRSWLNPDPNILMGNYRLGFPALKEQLAKFLHSLRGIECDPSQIIITAGNRDALQLLQHLLKSQVALWYTENPTYLPINASLTGELRGLNIIEGGVSPPDTQATWAAVLTPCRQYPLGVSYSSQYREKWLQSLSEGQGYVIEDDYDNEFIYQGRPTVTLFQAAKSRPYAEERVFYVGSFSKTLFRGLRLSYVVVPKGFVRSVLDSQIMIGQSASLPMQPALSDFIESGAFYRHLNKMRRHYRLKRDFLEALLTLHLSDWFEWEKPTGGMHILLRYKSPLSEDHQHAQRLKSQAFVQGLTLSLLEEHYLDPESAPKGLVLGFSNTAEEDMERWVVLLRDLMTEGVFDPDG</sequence>
<dbReference type="GO" id="GO:0003677">
    <property type="term" value="F:DNA binding"/>
    <property type="evidence" value="ECO:0007669"/>
    <property type="project" value="UniProtKB-KW"/>
</dbReference>
<accession>F2JVD1</accession>
<dbReference type="KEGG" id="mme:Marme_0083"/>
<evidence type="ECO:0000313" key="8">
    <source>
        <dbReference type="Proteomes" id="UP000001062"/>
    </source>
</evidence>
<dbReference type="PATRIC" id="fig|717774.3.peg.86"/>
<dbReference type="InterPro" id="IPR004839">
    <property type="entry name" value="Aminotransferase_I/II_large"/>
</dbReference>
<dbReference type="InterPro" id="IPR036388">
    <property type="entry name" value="WH-like_DNA-bd_sf"/>
</dbReference>
<gene>
    <name evidence="7" type="ordered locus">Marme_0083</name>
</gene>
<dbReference type="Pfam" id="PF00392">
    <property type="entry name" value="GntR"/>
    <property type="match status" value="1"/>
</dbReference>
<dbReference type="Gene3D" id="1.10.10.10">
    <property type="entry name" value="Winged helix-like DNA-binding domain superfamily/Winged helix DNA-binding domain"/>
    <property type="match status" value="1"/>
</dbReference>
<dbReference type="SUPFAM" id="SSF53383">
    <property type="entry name" value="PLP-dependent transferases"/>
    <property type="match status" value="1"/>
</dbReference>
<dbReference type="Pfam" id="PF00155">
    <property type="entry name" value="Aminotran_1_2"/>
    <property type="match status" value="1"/>
</dbReference>
<keyword evidence="3" id="KW-0805">Transcription regulation</keyword>
<reference evidence="7 8" key="1">
    <citation type="journal article" date="2012" name="Stand. Genomic Sci.">
        <title>Complete genome sequence of the melanogenic marine bacterium Marinomonas mediterranea type strain (MMB-1(T)).</title>
        <authorList>
            <person name="Lucas-Elio P."/>
            <person name="Goodwin L."/>
            <person name="Woyke T."/>
            <person name="Pitluck S."/>
            <person name="Nolan M."/>
            <person name="Kyrpides N.C."/>
            <person name="Detter J.C."/>
            <person name="Copeland A."/>
            <person name="Teshima H."/>
            <person name="Bruce D."/>
            <person name="Detter C."/>
            <person name="Tapia R."/>
            <person name="Han S."/>
            <person name="Land M.L."/>
            <person name="Ivanova N."/>
            <person name="Mikhailova N."/>
            <person name="Johnston A.W."/>
            <person name="Sanchez-Amat A."/>
        </authorList>
    </citation>
    <scope>NUCLEOTIDE SEQUENCE [LARGE SCALE GENOMIC DNA]</scope>
    <source>
        <strain evidence="8">ATCC 700492 / JCM 21426 / NBRC 103028 / MMB-1</strain>
    </source>
</reference>
<organism evidence="7 8">
    <name type="scientific">Marinomonas mediterranea (strain ATCC 700492 / JCM 21426 / NBRC 103028 / MMB-1)</name>
    <dbReference type="NCBI Taxonomy" id="717774"/>
    <lineage>
        <taxon>Bacteria</taxon>
        <taxon>Pseudomonadati</taxon>
        <taxon>Pseudomonadota</taxon>
        <taxon>Gammaproteobacteria</taxon>
        <taxon>Oceanospirillales</taxon>
        <taxon>Oceanospirillaceae</taxon>
        <taxon>Marinomonas</taxon>
    </lineage>
</organism>
<dbReference type="HOGENOM" id="CLU_017584_0_1_6"/>
<dbReference type="EMBL" id="CP002583">
    <property type="protein sequence ID" value="ADZ89389.1"/>
    <property type="molecule type" value="Genomic_DNA"/>
</dbReference>
<dbReference type="OrthoDB" id="9808770at2"/>
<comment type="similarity">
    <text evidence="1">In the C-terminal section; belongs to the class-I pyridoxal-phosphate-dependent aminotransferase family.</text>
</comment>
<feature type="domain" description="HTH gntR-type" evidence="6">
    <location>
        <begin position="35"/>
        <end position="103"/>
    </location>
</feature>
<dbReference type="Gene3D" id="3.40.640.10">
    <property type="entry name" value="Type I PLP-dependent aspartate aminotransferase-like (Major domain)"/>
    <property type="match status" value="1"/>
</dbReference>
<evidence type="ECO:0000256" key="2">
    <source>
        <dbReference type="ARBA" id="ARBA00022898"/>
    </source>
</evidence>
<keyword evidence="4" id="KW-0238">DNA-binding</keyword>
<dbReference type="PRINTS" id="PR00035">
    <property type="entry name" value="HTHGNTR"/>
</dbReference>
<evidence type="ECO:0000256" key="4">
    <source>
        <dbReference type="ARBA" id="ARBA00023125"/>
    </source>
</evidence>
<evidence type="ECO:0000256" key="1">
    <source>
        <dbReference type="ARBA" id="ARBA00005384"/>
    </source>
</evidence>
<dbReference type="AlphaFoldDB" id="F2JVD1"/>
<dbReference type="InterPro" id="IPR051446">
    <property type="entry name" value="HTH_trans_reg/aminotransferase"/>
</dbReference>
<evidence type="ECO:0000256" key="5">
    <source>
        <dbReference type="ARBA" id="ARBA00023163"/>
    </source>
</evidence>
<dbReference type="PANTHER" id="PTHR46577">
    <property type="entry name" value="HTH-TYPE TRANSCRIPTIONAL REGULATORY PROTEIN GABR"/>
    <property type="match status" value="1"/>
</dbReference>
<dbReference type="GO" id="GO:0030170">
    <property type="term" value="F:pyridoxal phosphate binding"/>
    <property type="evidence" value="ECO:0007669"/>
    <property type="project" value="InterPro"/>
</dbReference>
<dbReference type="InterPro" id="IPR036390">
    <property type="entry name" value="WH_DNA-bd_sf"/>
</dbReference>
<dbReference type="PANTHER" id="PTHR46577:SF1">
    <property type="entry name" value="HTH-TYPE TRANSCRIPTIONAL REGULATORY PROTEIN GABR"/>
    <property type="match status" value="1"/>
</dbReference>
<dbReference type="eggNOG" id="COG1167">
    <property type="taxonomic scope" value="Bacteria"/>
</dbReference>
<evidence type="ECO:0000313" key="7">
    <source>
        <dbReference type="EMBL" id="ADZ89389.1"/>
    </source>
</evidence>
<name>F2JVD1_MARM1</name>
<dbReference type="InterPro" id="IPR015424">
    <property type="entry name" value="PyrdxlP-dep_Trfase"/>
</dbReference>
<keyword evidence="8" id="KW-1185">Reference proteome</keyword>
<dbReference type="InterPro" id="IPR000524">
    <property type="entry name" value="Tscrpt_reg_HTH_GntR"/>
</dbReference>
<evidence type="ECO:0000259" key="6">
    <source>
        <dbReference type="PROSITE" id="PS50949"/>
    </source>
</evidence>
<dbReference type="RefSeq" id="WP_013659296.1">
    <property type="nucleotide sequence ID" value="NC_015276.1"/>
</dbReference>
<dbReference type="CDD" id="cd00609">
    <property type="entry name" value="AAT_like"/>
    <property type="match status" value="1"/>
</dbReference>
<protein>
    <submittedName>
        <fullName evidence="7">Transcriptional regulator, GntR family</fullName>
    </submittedName>
</protein>
<dbReference type="PROSITE" id="PS50949">
    <property type="entry name" value="HTH_GNTR"/>
    <property type="match status" value="1"/>
</dbReference>
<dbReference type="SUPFAM" id="SSF46785">
    <property type="entry name" value="Winged helix' DNA-binding domain"/>
    <property type="match status" value="1"/>
</dbReference>
<evidence type="ECO:0000256" key="3">
    <source>
        <dbReference type="ARBA" id="ARBA00023015"/>
    </source>
</evidence>
<proteinExistence type="inferred from homology"/>
<dbReference type="STRING" id="717774.Marme_0083"/>
<keyword evidence="5" id="KW-0804">Transcription</keyword>
<dbReference type="GO" id="GO:0003700">
    <property type="term" value="F:DNA-binding transcription factor activity"/>
    <property type="evidence" value="ECO:0007669"/>
    <property type="project" value="InterPro"/>
</dbReference>
<dbReference type="InterPro" id="IPR015421">
    <property type="entry name" value="PyrdxlP-dep_Trfase_major"/>
</dbReference>
<dbReference type="Proteomes" id="UP000001062">
    <property type="component" value="Chromosome"/>
</dbReference>
<dbReference type="CDD" id="cd07377">
    <property type="entry name" value="WHTH_GntR"/>
    <property type="match status" value="1"/>
</dbReference>
<keyword evidence="2" id="KW-0663">Pyridoxal phosphate</keyword>